<keyword evidence="3" id="KW-1185">Reference proteome</keyword>
<gene>
    <name evidence="2" type="ORF">SAMN02910315_02388</name>
</gene>
<evidence type="ECO:0000313" key="3">
    <source>
        <dbReference type="Proteomes" id="UP000323439"/>
    </source>
</evidence>
<proteinExistence type="predicted"/>
<dbReference type="RefSeq" id="WP_149732858.1">
    <property type="nucleotide sequence ID" value="NZ_FMXB01000031.1"/>
</dbReference>
<name>A0A1G5XPT7_9EURY</name>
<evidence type="ECO:0000313" key="2">
    <source>
        <dbReference type="EMBL" id="SDA71966.1"/>
    </source>
</evidence>
<dbReference type="Proteomes" id="UP000323439">
    <property type="component" value="Unassembled WGS sequence"/>
</dbReference>
<feature type="non-terminal residue" evidence="2">
    <location>
        <position position="202"/>
    </location>
</feature>
<dbReference type="AlphaFoldDB" id="A0A1G5XPT7"/>
<reference evidence="2 3" key="1">
    <citation type="submission" date="2016-10" db="EMBL/GenBank/DDBJ databases">
        <authorList>
            <person name="Varghese N."/>
            <person name="Submissions S."/>
        </authorList>
    </citation>
    <scope>NUCLEOTIDE SEQUENCE [LARGE SCALE GENOMIC DNA]</scope>
    <source>
        <strain evidence="2 3">DSM 16643</strain>
    </source>
</reference>
<dbReference type="Gene3D" id="2.60.40.10">
    <property type="entry name" value="Immunoglobulins"/>
    <property type="match status" value="1"/>
</dbReference>
<evidence type="ECO:0008006" key="4">
    <source>
        <dbReference type="Google" id="ProtNLM"/>
    </source>
</evidence>
<organism evidence="2 3">
    <name type="scientific">Methanobrevibacter millerae</name>
    <dbReference type="NCBI Taxonomy" id="230361"/>
    <lineage>
        <taxon>Archaea</taxon>
        <taxon>Methanobacteriati</taxon>
        <taxon>Methanobacteriota</taxon>
        <taxon>Methanomada group</taxon>
        <taxon>Methanobacteria</taxon>
        <taxon>Methanobacteriales</taxon>
        <taxon>Methanobacteriaceae</taxon>
        <taxon>Methanobrevibacter</taxon>
    </lineage>
</organism>
<evidence type="ECO:0000256" key="1">
    <source>
        <dbReference type="SAM" id="MobiDB-lite"/>
    </source>
</evidence>
<dbReference type="InterPro" id="IPR013783">
    <property type="entry name" value="Ig-like_fold"/>
</dbReference>
<sequence length="202" mass="20958">MSLSAVAASDDSQSIAIDENSDIQVPDTLLSSASDDLISADAGENSAGIYGASENSANDISSDEKQNATMDISVEKDVINAGENTTITVQLPENATGIVSIGLHFVNVTEGGVASYNYTSKSVGNHTITVIYYGNEIYKMATSSLNITVLDASPKENVTMDITASPDEIVAGENSTITVQLPDDATGIVSIGLRFINVTEGG</sequence>
<feature type="region of interest" description="Disordered" evidence="1">
    <location>
        <begin position="1"/>
        <end position="21"/>
    </location>
</feature>
<dbReference type="EMBL" id="FMXB01000031">
    <property type="protein sequence ID" value="SDA71966.1"/>
    <property type="molecule type" value="Genomic_DNA"/>
</dbReference>
<protein>
    <recommendedName>
        <fullName evidence="4">Adhesin-like protein</fullName>
    </recommendedName>
</protein>
<accession>A0A1G5XPT7</accession>